<dbReference type="SUPFAM" id="SSF53218">
    <property type="entry name" value="Molybdenum cofactor biosynthesis proteins"/>
    <property type="match status" value="1"/>
</dbReference>
<dbReference type="Gene3D" id="3.90.950.20">
    <property type="entry name" value="CinA-like"/>
    <property type="match status" value="1"/>
</dbReference>
<dbReference type="InterPro" id="IPR036425">
    <property type="entry name" value="MoaB/Mog-like_dom_sf"/>
</dbReference>
<dbReference type="PANTHER" id="PTHR13939">
    <property type="entry name" value="NICOTINAMIDE-NUCLEOTIDE AMIDOHYDROLASE PNCC"/>
    <property type="match status" value="1"/>
</dbReference>
<proteinExistence type="inferred from homology"/>
<evidence type="ECO:0000313" key="4">
    <source>
        <dbReference type="Proteomes" id="UP001596091"/>
    </source>
</evidence>
<dbReference type="InterPro" id="IPR008135">
    <property type="entry name" value="Competence-induced_CinA"/>
</dbReference>
<dbReference type="NCBIfam" id="TIGR00199">
    <property type="entry name" value="PncC_domain"/>
    <property type="match status" value="1"/>
</dbReference>
<comment type="similarity">
    <text evidence="1">Belongs to the CinA family.</text>
</comment>
<dbReference type="NCBIfam" id="TIGR00200">
    <property type="entry name" value="cinA_nterm"/>
    <property type="match status" value="1"/>
</dbReference>
<organism evidence="3 4">
    <name type="scientific">Acidicapsa dinghuensis</name>
    <dbReference type="NCBI Taxonomy" id="2218256"/>
    <lineage>
        <taxon>Bacteria</taxon>
        <taxon>Pseudomonadati</taxon>
        <taxon>Acidobacteriota</taxon>
        <taxon>Terriglobia</taxon>
        <taxon>Terriglobales</taxon>
        <taxon>Acidobacteriaceae</taxon>
        <taxon>Acidicapsa</taxon>
    </lineage>
</organism>
<dbReference type="InterPro" id="IPR001453">
    <property type="entry name" value="MoaB/Mog_dom"/>
</dbReference>
<feature type="domain" description="MoaB/Mog" evidence="2">
    <location>
        <begin position="4"/>
        <end position="175"/>
    </location>
</feature>
<gene>
    <name evidence="3" type="ORF">ACFPT7_04720</name>
</gene>
<dbReference type="SUPFAM" id="SSF142433">
    <property type="entry name" value="CinA-like"/>
    <property type="match status" value="1"/>
</dbReference>
<accession>A0ABW1EC74</accession>
<dbReference type="InterPro" id="IPR050101">
    <property type="entry name" value="CinA"/>
</dbReference>
<dbReference type="Pfam" id="PF00994">
    <property type="entry name" value="MoCF_biosynth"/>
    <property type="match status" value="1"/>
</dbReference>
<dbReference type="Pfam" id="PF18146">
    <property type="entry name" value="CinA_KH"/>
    <property type="match status" value="1"/>
</dbReference>
<comment type="caution">
    <text evidence="3">The sequence shown here is derived from an EMBL/GenBank/DDBJ whole genome shotgun (WGS) entry which is preliminary data.</text>
</comment>
<dbReference type="RefSeq" id="WP_263336930.1">
    <property type="nucleotide sequence ID" value="NZ_JAGSYH010000004.1"/>
</dbReference>
<dbReference type="CDD" id="cd00885">
    <property type="entry name" value="cinA"/>
    <property type="match status" value="1"/>
</dbReference>
<evidence type="ECO:0000313" key="3">
    <source>
        <dbReference type="EMBL" id="MFC5861584.1"/>
    </source>
</evidence>
<dbReference type="EMBL" id="JBHSPH010000002">
    <property type="protein sequence ID" value="MFC5861584.1"/>
    <property type="molecule type" value="Genomic_DNA"/>
</dbReference>
<dbReference type="InterPro" id="IPR008136">
    <property type="entry name" value="CinA_C"/>
</dbReference>
<dbReference type="NCBIfam" id="NF001813">
    <property type="entry name" value="PRK00549.1"/>
    <property type="match status" value="1"/>
</dbReference>
<dbReference type="SMART" id="SM00852">
    <property type="entry name" value="MoCF_biosynth"/>
    <property type="match status" value="1"/>
</dbReference>
<dbReference type="PANTHER" id="PTHR13939:SF0">
    <property type="entry name" value="NMN AMIDOHYDROLASE-LIKE PROTEIN YFAY"/>
    <property type="match status" value="1"/>
</dbReference>
<dbReference type="PIRSF" id="PIRSF006728">
    <property type="entry name" value="CinA"/>
    <property type="match status" value="1"/>
</dbReference>
<name>A0ABW1EC74_9BACT</name>
<reference evidence="4" key="1">
    <citation type="journal article" date="2019" name="Int. J. Syst. Evol. Microbiol.">
        <title>The Global Catalogue of Microorganisms (GCM) 10K type strain sequencing project: providing services to taxonomists for standard genome sequencing and annotation.</title>
        <authorList>
            <consortium name="The Broad Institute Genomics Platform"/>
            <consortium name="The Broad Institute Genome Sequencing Center for Infectious Disease"/>
            <person name="Wu L."/>
            <person name="Ma J."/>
        </authorList>
    </citation>
    <scope>NUCLEOTIDE SEQUENCE [LARGE SCALE GENOMIC DNA]</scope>
    <source>
        <strain evidence="4">JCM 4087</strain>
    </source>
</reference>
<dbReference type="Pfam" id="PF02464">
    <property type="entry name" value="CinA"/>
    <property type="match status" value="1"/>
</dbReference>
<dbReference type="InterPro" id="IPR036653">
    <property type="entry name" value="CinA-like_C"/>
</dbReference>
<evidence type="ECO:0000256" key="1">
    <source>
        <dbReference type="HAMAP-Rule" id="MF_00226"/>
    </source>
</evidence>
<dbReference type="InterPro" id="IPR041424">
    <property type="entry name" value="CinA_KH"/>
</dbReference>
<dbReference type="HAMAP" id="MF_00226_B">
    <property type="entry name" value="CinA_B"/>
    <property type="match status" value="1"/>
</dbReference>
<dbReference type="Proteomes" id="UP001596091">
    <property type="component" value="Unassembled WGS sequence"/>
</dbReference>
<protein>
    <recommendedName>
        <fullName evidence="1">CinA-like protein</fullName>
    </recommendedName>
</protein>
<dbReference type="Gene3D" id="3.40.980.10">
    <property type="entry name" value="MoaB/Mog-like domain"/>
    <property type="match status" value="1"/>
</dbReference>
<evidence type="ECO:0000259" key="2">
    <source>
        <dbReference type="SMART" id="SM00852"/>
    </source>
</evidence>
<sequence length="417" mass="45461">MKCEIIAVGSELLTPYRQDTNSLYLTEKLNEIGVIVHFKTIVGDRHRDLVNAVRAALARVDLVCVMGGLGPTEDDLSREAVAEALGVEVHRDPQLIAALAARFAERRIPMPENNLKQTDIVEGAKVIPNAKGTAPGLWLDTKFAGHRKLIIMVPGPPSECKPMFADECIPRLRAIIPVRHIAKRVLKATMIPESTADALLAPIYTTYKDVETTILAGNAEIQLHVTCAKPVLEEAQMRVDELASRMEEALDQHLYSSHGESLEQIVIYYLEMKQETLAVAESCTGGLLAQRLTSISGSSRSFLGGAVVYSNELKTDFANVPHELIEAHGAVSAEVAEAMAQGIRRRVGASIGVGITGIAGPGGGTETKPVGLVYVAVSYNGKTESMECNFRGDRDRIRLWASQQALDLIRRKLMWPH</sequence>
<keyword evidence="4" id="KW-1185">Reference proteome</keyword>